<dbReference type="AlphaFoldDB" id="A0A5J4YMJ2"/>
<organism evidence="1 2">
    <name type="scientific">Porphyridium purpureum</name>
    <name type="common">Red alga</name>
    <name type="synonym">Porphyridium cruentum</name>
    <dbReference type="NCBI Taxonomy" id="35688"/>
    <lineage>
        <taxon>Eukaryota</taxon>
        <taxon>Rhodophyta</taxon>
        <taxon>Bangiophyceae</taxon>
        <taxon>Porphyridiales</taxon>
        <taxon>Porphyridiaceae</taxon>
        <taxon>Porphyridium</taxon>
    </lineage>
</organism>
<protein>
    <submittedName>
        <fullName evidence="1">Uncharacterized protein</fullName>
    </submittedName>
</protein>
<sequence length="91" mass="9934">MSSSTAATCCRSCRAPIPGFGDTFEWQLCIRVQAIHMGTGANAQLRDIQLDPFAQTRLRGRRMACRYVKKVGVCAVDDSIYIIGFACKAAS</sequence>
<comment type="caution">
    <text evidence="1">The sequence shown here is derived from an EMBL/GenBank/DDBJ whole genome shotgun (WGS) entry which is preliminary data.</text>
</comment>
<dbReference type="Proteomes" id="UP000324585">
    <property type="component" value="Unassembled WGS sequence"/>
</dbReference>
<dbReference type="EMBL" id="VRMN01000009">
    <property type="protein sequence ID" value="KAA8492659.1"/>
    <property type="molecule type" value="Genomic_DNA"/>
</dbReference>
<accession>A0A5J4YMJ2</accession>
<gene>
    <name evidence="1" type="ORF">FVE85_8166</name>
</gene>
<reference evidence="2" key="1">
    <citation type="journal article" date="2019" name="Nat. Commun.">
        <title>Expansion of phycobilisome linker gene families in mesophilic red algae.</title>
        <authorList>
            <person name="Lee J."/>
            <person name="Kim D."/>
            <person name="Bhattacharya D."/>
            <person name="Yoon H.S."/>
        </authorList>
    </citation>
    <scope>NUCLEOTIDE SEQUENCE [LARGE SCALE GENOMIC DNA]</scope>
    <source>
        <strain evidence="2">CCMP 1328</strain>
    </source>
</reference>
<evidence type="ECO:0000313" key="2">
    <source>
        <dbReference type="Proteomes" id="UP000324585"/>
    </source>
</evidence>
<proteinExistence type="predicted"/>
<evidence type="ECO:0000313" key="1">
    <source>
        <dbReference type="EMBL" id="KAA8492659.1"/>
    </source>
</evidence>
<keyword evidence="2" id="KW-1185">Reference proteome</keyword>
<name>A0A5J4YMJ2_PORPP</name>